<feature type="compositionally biased region" description="Low complexity" evidence="1">
    <location>
        <begin position="1082"/>
        <end position="1136"/>
    </location>
</feature>
<evidence type="ECO:0000256" key="1">
    <source>
        <dbReference type="SAM" id="MobiDB-lite"/>
    </source>
</evidence>
<gene>
    <name evidence="3" type="primary">swrC</name>
    <name evidence="3" type="ORF">CVS47_00142</name>
</gene>
<feature type="transmembrane region" description="Helical" evidence="2">
    <location>
        <begin position="465"/>
        <end position="492"/>
    </location>
</feature>
<dbReference type="Gene3D" id="1.20.1640.10">
    <property type="entry name" value="Multidrug efflux transporter AcrB transmembrane domain"/>
    <property type="match status" value="2"/>
</dbReference>
<dbReference type="Proteomes" id="UP000276888">
    <property type="component" value="Chromosome"/>
</dbReference>
<keyword evidence="4" id="KW-1185">Reference proteome</keyword>
<dbReference type="RefSeq" id="WP_206502697.1">
    <property type="nucleotide sequence ID" value="NZ_CP031423.1"/>
</dbReference>
<dbReference type="InterPro" id="IPR027463">
    <property type="entry name" value="AcrB_DN_DC_subdom"/>
</dbReference>
<reference evidence="3 4" key="1">
    <citation type="submission" date="2018-08" db="EMBL/GenBank/DDBJ databases">
        <title>Microbacterium lemovicicum sp. nov., a bacterium isolated from a natural uranium-rich soil.</title>
        <authorList>
            <person name="ORTET P."/>
        </authorList>
    </citation>
    <scope>NUCLEOTIDE SEQUENCE [LARGE SCALE GENOMIC DNA]</scope>
    <source>
        <strain evidence="3 4">Viu22</strain>
    </source>
</reference>
<dbReference type="AlphaFoldDB" id="A0A3S9W637"/>
<dbReference type="Pfam" id="PF00873">
    <property type="entry name" value="ACR_tran"/>
    <property type="match status" value="1"/>
</dbReference>
<proteinExistence type="predicted"/>
<dbReference type="KEGG" id="mlv:CVS47_00142"/>
<dbReference type="PANTHER" id="PTHR32063">
    <property type="match status" value="1"/>
</dbReference>
<dbReference type="SUPFAM" id="SSF82866">
    <property type="entry name" value="Multidrug efflux transporter AcrB transmembrane domain"/>
    <property type="match status" value="2"/>
</dbReference>
<name>A0A3S9W637_9MICO</name>
<feature type="region of interest" description="Disordered" evidence="1">
    <location>
        <begin position="1060"/>
        <end position="1165"/>
    </location>
</feature>
<feature type="transmembrane region" description="Helical" evidence="2">
    <location>
        <begin position="858"/>
        <end position="877"/>
    </location>
</feature>
<dbReference type="GO" id="GO:0005886">
    <property type="term" value="C:plasma membrane"/>
    <property type="evidence" value="ECO:0007669"/>
    <property type="project" value="TreeGrafter"/>
</dbReference>
<dbReference type="SUPFAM" id="SSF82693">
    <property type="entry name" value="Multidrug efflux transporter AcrB pore domain, PN1, PN2, PC1 and PC2 subdomains"/>
    <property type="match status" value="2"/>
</dbReference>
<protein>
    <submittedName>
        <fullName evidence="3">Swarming motility protein SwrC</fullName>
    </submittedName>
</protein>
<evidence type="ECO:0000313" key="3">
    <source>
        <dbReference type="EMBL" id="AZS35550.1"/>
    </source>
</evidence>
<dbReference type="PRINTS" id="PR00702">
    <property type="entry name" value="ACRIFLAVINRP"/>
</dbReference>
<dbReference type="EMBL" id="CP031423">
    <property type="protein sequence ID" value="AZS35550.1"/>
    <property type="molecule type" value="Genomic_DNA"/>
</dbReference>
<dbReference type="Gene3D" id="3.30.2090.10">
    <property type="entry name" value="Multidrug efflux transporter AcrB TolC docking domain, DN and DC subdomains"/>
    <property type="match status" value="2"/>
</dbReference>
<dbReference type="GO" id="GO:0042910">
    <property type="term" value="F:xenobiotic transmembrane transporter activity"/>
    <property type="evidence" value="ECO:0007669"/>
    <property type="project" value="TreeGrafter"/>
</dbReference>
<feature type="transmembrane region" description="Helical" evidence="2">
    <location>
        <begin position="884"/>
        <end position="904"/>
    </location>
</feature>
<keyword evidence="2" id="KW-0812">Transmembrane</keyword>
<feature type="transmembrane region" description="Helical" evidence="2">
    <location>
        <begin position="12"/>
        <end position="33"/>
    </location>
</feature>
<keyword evidence="2" id="KW-1133">Transmembrane helix</keyword>
<feature type="compositionally biased region" description="Basic and acidic residues" evidence="1">
    <location>
        <begin position="1148"/>
        <end position="1157"/>
    </location>
</feature>
<feature type="transmembrane region" description="Helical" evidence="2">
    <location>
        <begin position="989"/>
        <end position="1014"/>
    </location>
</feature>
<feature type="transmembrane region" description="Helical" evidence="2">
    <location>
        <begin position="910"/>
        <end position="935"/>
    </location>
</feature>
<accession>A0A3S9W637</accession>
<feature type="transmembrane region" description="Helical" evidence="2">
    <location>
        <begin position="956"/>
        <end position="977"/>
    </location>
</feature>
<evidence type="ECO:0000256" key="2">
    <source>
        <dbReference type="SAM" id="Phobius"/>
    </source>
</evidence>
<dbReference type="PANTHER" id="PTHR32063:SF0">
    <property type="entry name" value="SWARMING MOTILITY PROTEIN SWRC"/>
    <property type="match status" value="1"/>
</dbReference>
<dbReference type="Gene3D" id="3.30.70.1440">
    <property type="entry name" value="Multidrug efflux transporter AcrB pore domain"/>
    <property type="match status" value="1"/>
</dbReference>
<dbReference type="InterPro" id="IPR001036">
    <property type="entry name" value="Acrflvin-R"/>
</dbReference>
<sequence>MSNLALLSLRNRALIALITIVAAIFGGIALTSLKQELIPSIEFPQLAIVSNYPGASPEVVENDVSTPIETAIQGVPGLESSSATSTTNASIVSASFTYGTDLATAEQKILQAINRIQSTLPSGVEPNVISASFDDFPVIQLAVTGYSDEKTIQQQLEASVLPELQDVAGVNAAQIVGGQGSRVTITPDQTALAAAGYSTQAIRDVLDQNGVLFPGGTITEGDQTLTVQTGLKITTLDELSALPLVPTDAQQLQAGALTLGQVASVTQDTDPVTSISRVNGEPALTVAVTKLPAANTVDVSRGVLAAIPDLEQSLGGATFTVVFDQAPYIQQSIDSLAQEGLLGLVFAVLVILLFLLSVRSTLVTAISIPTSVLITFIGIQAFGYSLNILTLGALTIAIGRVVDDSIVVIENIKRHYVGDADKLASIKLAVREVAAAITASTITTVAVFLPIAFVGDVTGELFRPFALTVTIAMVASLFVALTIVPVLAFWLLRPGKVARDAQGAPIDAESPDAAPTRLQKAYLPILRWTLRHSAITLIAAVVVLGGTIAVAPLMKTNFLGDSGQNTFTMTQDVGPAPSLDAEDAASKGVEEKLRAIDGVENVQVSIGSSGSALRDAFSGGSSGITYSITTDSGVDQVALRERVQEEVSAIPDAGTFTVAGSGGGFGSSDIAIDVSAPDQQSLQDATDAVLSAVSGQAGIGQVTSNLAASLPYIAVQVDRAKAAGLGLSEVAVGGIVSGAMQPQRIGTVEIDGTGLTVYLAASQVPLTIDELRALSIPSASGALTLGDVATVQQSEGPTSVTTERGQRTATITATPSGNDLNAASATVRTALADTELPTGARAEVGGVLSQQQDAFSQLGLALLAAILIVYIVMVATFKSLRQPLLLLVSVPFAATGAILLQIATGVPLGVASLIGVLMLIGIVVTNAIVLVDLVNQYRSRGLSAHDATIAGGSRRLRPILMTALATIFALTPMALGITGHGGFISQPLAIVVIGGLISSTVLTLVVLPTLYNLVEGARERRTARRRGDREAAGGVDLDGLDGGRVIAGVPGTRRERRILETDDRRRTTSSVAVVEHDDEGVTDAAAPTVATGDDAAATGATTTGTAPTGARTAATGSGIDVSSAGTAGTGADSAVVDASEATTSGAVDDTREPRSGTDADGDATT</sequence>
<feature type="transmembrane region" description="Helical" evidence="2">
    <location>
        <begin position="433"/>
        <end position="453"/>
    </location>
</feature>
<dbReference type="Gene3D" id="3.30.70.1430">
    <property type="entry name" value="Multidrug efflux transporter AcrB pore domain"/>
    <property type="match status" value="2"/>
</dbReference>
<feature type="transmembrane region" description="Helical" evidence="2">
    <location>
        <begin position="336"/>
        <end position="355"/>
    </location>
</feature>
<feature type="transmembrane region" description="Helical" evidence="2">
    <location>
        <begin position="534"/>
        <end position="554"/>
    </location>
</feature>
<dbReference type="Gene3D" id="3.30.70.1320">
    <property type="entry name" value="Multidrug efflux transporter AcrB pore domain like"/>
    <property type="match status" value="1"/>
</dbReference>
<dbReference type="SUPFAM" id="SSF82714">
    <property type="entry name" value="Multidrug efflux transporter AcrB TolC docking domain, DN and DC subdomains"/>
    <property type="match status" value="2"/>
</dbReference>
<evidence type="ECO:0000313" key="4">
    <source>
        <dbReference type="Proteomes" id="UP000276888"/>
    </source>
</evidence>
<keyword evidence="2" id="KW-0472">Membrane</keyword>
<organism evidence="3 4">
    <name type="scientific">Microbacterium lemovicicum</name>
    <dbReference type="NCBI Taxonomy" id="1072463"/>
    <lineage>
        <taxon>Bacteria</taxon>
        <taxon>Bacillati</taxon>
        <taxon>Actinomycetota</taxon>
        <taxon>Actinomycetes</taxon>
        <taxon>Micrococcales</taxon>
        <taxon>Microbacteriaceae</taxon>
        <taxon>Microbacterium</taxon>
    </lineage>
</organism>